<evidence type="ECO:0000256" key="3">
    <source>
        <dbReference type="SAM" id="Phobius"/>
    </source>
</evidence>
<dbReference type="KEGG" id="gtt:GUITHDRAFT_137545"/>
<dbReference type="EMBL" id="JH992990">
    <property type="protein sequence ID" value="EKX47368.1"/>
    <property type="molecule type" value="Genomic_DNA"/>
</dbReference>
<feature type="region of interest" description="Disordered" evidence="2">
    <location>
        <begin position="323"/>
        <end position="364"/>
    </location>
</feature>
<dbReference type="HOGENOM" id="CLU_761738_0_0_1"/>
<sequence length="364" mass="41542">MVQKASHDAIRLNHLFKEMRRSIESSAHSAEHLSEQDETAQRLVDFLQIAGKRSFVRGQVEELEKNIQSAQHEIEVIMQSVSIVETRQLDGVLRGIEDNTSVLFATTSAMKSTSLSVKAIQIILLVLLVFNLIDRIGGGSLNVPAPTWVIDLIKKPLMDPPFLWFIVNVALAAIITYLANYWERVSLQRHQKQMACELHCRAPILDLNKLERRLPFLNQRSNFDLDSVSCMVRWKEPITADLWKWGGAPPEIQITYDKKRMLLLSISLWVDRHYNSSSEQHLVKSFLQARRGIGIVKTFLTPLLTLVEHEILSPTHQDVILAPYQQEEKEEQGEENQEEEEHEEDGVPKIVEDKGAEEDGDVAL</sequence>
<evidence type="ECO:0000256" key="1">
    <source>
        <dbReference type="SAM" id="Coils"/>
    </source>
</evidence>
<evidence type="ECO:0000256" key="2">
    <source>
        <dbReference type="SAM" id="MobiDB-lite"/>
    </source>
</evidence>
<evidence type="ECO:0000313" key="5">
    <source>
        <dbReference type="EnsemblProtists" id="EKX47368"/>
    </source>
</evidence>
<keyword evidence="6" id="KW-1185">Reference proteome</keyword>
<accession>L1JFT0</accession>
<dbReference type="AlphaFoldDB" id="L1JFT0"/>
<feature type="transmembrane region" description="Helical" evidence="3">
    <location>
        <begin position="162"/>
        <end position="182"/>
    </location>
</feature>
<keyword evidence="3" id="KW-0472">Membrane</keyword>
<name>L1JFT0_GUITC</name>
<dbReference type="PaxDb" id="55529-EKX47368"/>
<proteinExistence type="predicted"/>
<dbReference type="STRING" id="905079.L1JFT0"/>
<reference evidence="6" key="2">
    <citation type="submission" date="2012-11" db="EMBL/GenBank/DDBJ databases">
        <authorList>
            <person name="Kuo A."/>
            <person name="Curtis B.A."/>
            <person name="Tanifuji G."/>
            <person name="Burki F."/>
            <person name="Gruber A."/>
            <person name="Irimia M."/>
            <person name="Maruyama S."/>
            <person name="Arias M.C."/>
            <person name="Ball S.G."/>
            <person name="Gile G.H."/>
            <person name="Hirakawa Y."/>
            <person name="Hopkins J.F."/>
            <person name="Rensing S.A."/>
            <person name="Schmutz J."/>
            <person name="Symeonidi A."/>
            <person name="Elias M."/>
            <person name="Eveleigh R.J."/>
            <person name="Herman E.K."/>
            <person name="Klute M.J."/>
            <person name="Nakayama T."/>
            <person name="Obornik M."/>
            <person name="Reyes-Prieto A."/>
            <person name="Armbrust E.V."/>
            <person name="Aves S.J."/>
            <person name="Beiko R.G."/>
            <person name="Coutinho P."/>
            <person name="Dacks J.B."/>
            <person name="Durnford D.G."/>
            <person name="Fast N.M."/>
            <person name="Green B.R."/>
            <person name="Grisdale C."/>
            <person name="Hempe F."/>
            <person name="Henrissat B."/>
            <person name="Hoppner M.P."/>
            <person name="Ishida K.-I."/>
            <person name="Kim E."/>
            <person name="Koreny L."/>
            <person name="Kroth P.G."/>
            <person name="Liu Y."/>
            <person name="Malik S.-B."/>
            <person name="Maier U.G."/>
            <person name="McRose D."/>
            <person name="Mock T."/>
            <person name="Neilson J.A."/>
            <person name="Onodera N.T."/>
            <person name="Poole A.M."/>
            <person name="Pritham E.J."/>
            <person name="Richards T.A."/>
            <person name="Rocap G."/>
            <person name="Roy S.W."/>
            <person name="Sarai C."/>
            <person name="Schaack S."/>
            <person name="Shirato S."/>
            <person name="Slamovits C.H."/>
            <person name="Spencer D.F."/>
            <person name="Suzuki S."/>
            <person name="Worden A.Z."/>
            <person name="Zauner S."/>
            <person name="Barry K."/>
            <person name="Bell C."/>
            <person name="Bharti A.K."/>
            <person name="Crow J.A."/>
            <person name="Grimwood J."/>
            <person name="Kramer R."/>
            <person name="Lindquist E."/>
            <person name="Lucas S."/>
            <person name="Salamov A."/>
            <person name="McFadden G.I."/>
            <person name="Lane C.E."/>
            <person name="Keeling P.J."/>
            <person name="Gray M.W."/>
            <person name="Grigoriev I.V."/>
            <person name="Archibald J.M."/>
        </authorList>
    </citation>
    <scope>NUCLEOTIDE SEQUENCE</scope>
    <source>
        <strain evidence="6">CCMP2712</strain>
    </source>
</reference>
<evidence type="ECO:0000313" key="4">
    <source>
        <dbReference type="EMBL" id="EKX47368.1"/>
    </source>
</evidence>
<dbReference type="GeneID" id="17304008"/>
<evidence type="ECO:0000313" key="6">
    <source>
        <dbReference type="Proteomes" id="UP000011087"/>
    </source>
</evidence>
<dbReference type="Proteomes" id="UP000011087">
    <property type="component" value="Unassembled WGS sequence"/>
</dbReference>
<keyword evidence="1" id="KW-0175">Coiled coil</keyword>
<reference evidence="5" key="3">
    <citation type="submission" date="2016-03" db="UniProtKB">
        <authorList>
            <consortium name="EnsemblProtists"/>
        </authorList>
    </citation>
    <scope>IDENTIFICATION</scope>
</reference>
<feature type="transmembrane region" description="Helical" evidence="3">
    <location>
        <begin position="115"/>
        <end position="133"/>
    </location>
</feature>
<feature type="coiled-coil region" evidence="1">
    <location>
        <begin position="53"/>
        <end position="80"/>
    </location>
</feature>
<feature type="compositionally biased region" description="Acidic residues" evidence="2">
    <location>
        <begin position="328"/>
        <end position="344"/>
    </location>
</feature>
<dbReference type="RefSeq" id="XP_005834348.1">
    <property type="nucleotide sequence ID" value="XM_005834291.1"/>
</dbReference>
<protein>
    <submittedName>
        <fullName evidence="4 5">Uncharacterized protein</fullName>
    </submittedName>
</protein>
<dbReference type="EnsemblProtists" id="EKX47368">
    <property type="protein sequence ID" value="EKX47368"/>
    <property type="gene ID" value="GUITHDRAFT_137545"/>
</dbReference>
<reference evidence="4 6" key="1">
    <citation type="journal article" date="2012" name="Nature">
        <title>Algal genomes reveal evolutionary mosaicism and the fate of nucleomorphs.</title>
        <authorList>
            <consortium name="DOE Joint Genome Institute"/>
            <person name="Curtis B.A."/>
            <person name="Tanifuji G."/>
            <person name="Burki F."/>
            <person name="Gruber A."/>
            <person name="Irimia M."/>
            <person name="Maruyama S."/>
            <person name="Arias M.C."/>
            <person name="Ball S.G."/>
            <person name="Gile G.H."/>
            <person name="Hirakawa Y."/>
            <person name="Hopkins J.F."/>
            <person name="Kuo A."/>
            <person name="Rensing S.A."/>
            <person name="Schmutz J."/>
            <person name="Symeonidi A."/>
            <person name="Elias M."/>
            <person name="Eveleigh R.J."/>
            <person name="Herman E.K."/>
            <person name="Klute M.J."/>
            <person name="Nakayama T."/>
            <person name="Obornik M."/>
            <person name="Reyes-Prieto A."/>
            <person name="Armbrust E.V."/>
            <person name="Aves S.J."/>
            <person name="Beiko R.G."/>
            <person name="Coutinho P."/>
            <person name="Dacks J.B."/>
            <person name="Durnford D.G."/>
            <person name="Fast N.M."/>
            <person name="Green B.R."/>
            <person name="Grisdale C.J."/>
            <person name="Hempel F."/>
            <person name="Henrissat B."/>
            <person name="Hoppner M.P."/>
            <person name="Ishida K."/>
            <person name="Kim E."/>
            <person name="Koreny L."/>
            <person name="Kroth P.G."/>
            <person name="Liu Y."/>
            <person name="Malik S.B."/>
            <person name="Maier U.G."/>
            <person name="McRose D."/>
            <person name="Mock T."/>
            <person name="Neilson J.A."/>
            <person name="Onodera N.T."/>
            <person name="Poole A.M."/>
            <person name="Pritham E.J."/>
            <person name="Richards T.A."/>
            <person name="Rocap G."/>
            <person name="Roy S.W."/>
            <person name="Sarai C."/>
            <person name="Schaack S."/>
            <person name="Shirato S."/>
            <person name="Slamovits C.H."/>
            <person name="Spencer D.F."/>
            <person name="Suzuki S."/>
            <person name="Worden A.Z."/>
            <person name="Zauner S."/>
            <person name="Barry K."/>
            <person name="Bell C."/>
            <person name="Bharti A.K."/>
            <person name="Crow J.A."/>
            <person name="Grimwood J."/>
            <person name="Kramer R."/>
            <person name="Lindquist E."/>
            <person name="Lucas S."/>
            <person name="Salamov A."/>
            <person name="McFadden G.I."/>
            <person name="Lane C.E."/>
            <person name="Keeling P.J."/>
            <person name="Gray M.W."/>
            <person name="Grigoriev I.V."/>
            <person name="Archibald J.M."/>
        </authorList>
    </citation>
    <scope>NUCLEOTIDE SEQUENCE</scope>
    <source>
        <strain evidence="4 6">CCMP2712</strain>
    </source>
</reference>
<gene>
    <name evidence="4" type="ORF">GUITHDRAFT_137545</name>
</gene>
<organism evidence="4">
    <name type="scientific">Guillardia theta (strain CCMP2712)</name>
    <name type="common">Cryptophyte</name>
    <dbReference type="NCBI Taxonomy" id="905079"/>
    <lineage>
        <taxon>Eukaryota</taxon>
        <taxon>Cryptophyceae</taxon>
        <taxon>Pyrenomonadales</taxon>
        <taxon>Geminigeraceae</taxon>
        <taxon>Guillardia</taxon>
    </lineage>
</organism>
<keyword evidence="3" id="KW-0812">Transmembrane</keyword>
<feature type="compositionally biased region" description="Basic and acidic residues" evidence="2">
    <location>
        <begin position="345"/>
        <end position="354"/>
    </location>
</feature>
<feature type="compositionally biased region" description="Acidic residues" evidence="2">
    <location>
        <begin position="355"/>
        <end position="364"/>
    </location>
</feature>
<keyword evidence="3" id="KW-1133">Transmembrane helix</keyword>